<name>A0AAX6FQQ6_IRIPA</name>
<accession>A0AAX6FQQ6</accession>
<reference evidence="1" key="1">
    <citation type="journal article" date="2023" name="GigaByte">
        <title>Genome assembly of the bearded iris, Iris pallida Lam.</title>
        <authorList>
            <person name="Bruccoleri R.E."/>
            <person name="Oakeley E.J."/>
            <person name="Faust A.M.E."/>
            <person name="Altorfer M."/>
            <person name="Dessus-Babus S."/>
            <person name="Burckhardt D."/>
            <person name="Oertli M."/>
            <person name="Naumann U."/>
            <person name="Petersen F."/>
            <person name="Wong J."/>
        </authorList>
    </citation>
    <scope>NUCLEOTIDE SEQUENCE</scope>
    <source>
        <strain evidence="1">GSM-AAB239-AS_SAM_17_03QT</strain>
    </source>
</reference>
<reference evidence="1" key="2">
    <citation type="submission" date="2023-04" db="EMBL/GenBank/DDBJ databases">
        <authorList>
            <person name="Bruccoleri R.E."/>
            <person name="Oakeley E.J."/>
            <person name="Faust A.-M."/>
            <person name="Dessus-Babus S."/>
            <person name="Altorfer M."/>
            <person name="Burckhardt D."/>
            <person name="Oertli M."/>
            <person name="Naumann U."/>
            <person name="Petersen F."/>
            <person name="Wong J."/>
        </authorList>
    </citation>
    <scope>NUCLEOTIDE SEQUENCE</scope>
    <source>
        <strain evidence="1">GSM-AAB239-AS_SAM_17_03QT</strain>
        <tissue evidence="1">Leaf</tissue>
    </source>
</reference>
<proteinExistence type="predicted"/>
<comment type="caution">
    <text evidence="1">The sequence shown here is derived from an EMBL/GenBank/DDBJ whole genome shotgun (WGS) entry which is preliminary data.</text>
</comment>
<protein>
    <submittedName>
        <fullName evidence="1">Sister chromatid cohesion protein PDS5-like protein A</fullName>
    </submittedName>
</protein>
<keyword evidence="3" id="KW-1185">Reference proteome</keyword>
<dbReference type="EMBL" id="JANAVB010027129">
    <property type="protein sequence ID" value="KAJ6818669.1"/>
    <property type="molecule type" value="Genomic_DNA"/>
</dbReference>
<evidence type="ECO:0000313" key="3">
    <source>
        <dbReference type="Proteomes" id="UP001140949"/>
    </source>
</evidence>
<sequence>MALLQKRCVPSASIYEQEVPYSYSSSPGGPNKKKETPTCLVSILQSI</sequence>
<evidence type="ECO:0000313" key="1">
    <source>
        <dbReference type="EMBL" id="KAJ6818669.1"/>
    </source>
</evidence>
<organism evidence="1 3">
    <name type="scientific">Iris pallida</name>
    <name type="common">Sweet iris</name>
    <dbReference type="NCBI Taxonomy" id="29817"/>
    <lineage>
        <taxon>Eukaryota</taxon>
        <taxon>Viridiplantae</taxon>
        <taxon>Streptophyta</taxon>
        <taxon>Embryophyta</taxon>
        <taxon>Tracheophyta</taxon>
        <taxon>Spermatophyta</taxon>
        <taxon>Magnoliopsida</taxon>
        <taxon>Liliopsida</taxon>
        <taxon>Asparagales</taxon>
        <taxon>Iridaceae</taxon>
        <taxon>Iridoideae</taxon>
        <taxon>Irideae</taxon>
        <taxon>Iris</taxon>
    </lineage>
</organism>
<dbReference type="Proteomes" id="UP001140949">
    <property type="component" value="Unassembled WGS sequence"/>
</dbReference>
<gene>
    <name evidence="2" type="ORF">M6B38_339915</name>
    <name evidence="1" type="ORF">M6B38_405840</name>
</gene>
<dbReference type="AlphaFoldDB" id="A0AAX6FQQ6"/>
<dbReference type="EMBL" id="JANAVB010015000">
    <property type="protein sequence ID" value="KAJ6833433.1"/>
    <property type="molecule type" value="Genomic_DNA"/>
</dbReference>
<evidence type="ECO:0000313" key="2">
    <source>
        <dbReference type="EMBL" id="KAJ6833433.1"/>
    </source>
</evidence>